<name>A0A6A6SLC1_9PLEO</name>
<evidence type="ECO:0000313" key="4">
    <source>
        <dbReference type="Proteomes" id="UP000799324"/>
    </source>
</evidence>
<feature type="region of interest" description="Disordered" evidence="2">
    <location>
        <begin position="400"/>
        <end position="424"/>
    </location>
</feature>
<feature type="compositionally biased region" description="Basic and acidic residues" evidence="2">
    <location>
        <begin position="601"/>
        <end position="614"/>
    </location>
</feature>
<feature type="compositionally biased region" description="Polar residues" evidence="2">
    <location>
        <begin position="15"/>
        <end position="29"/>
    </location>
</feature>
<dbReference type="AlphaFoldDB" id="A0A6A6SLC1"/>
<reference evidence="3" key="1">
    <citation type="journal article" date="2020" name="Stud. Mycol.">
        <title>101 Dothideomycetes genomes: a test case for predicting lifestyles and emergence of pathogens.</title>
        <authorList>
            <person name="Haridas S."/>
            <person name="Albert R."/>
            <person name="Binder M."/>
            <person name="Bloem J."/>
            <person name="Labutti K."/>
            <person name="Salamov A."/>
            <person name="Andreopoulos B."/>
            <person name="Baker S."/>
            <person name="Barry K."/>
            <person name="Bills G."/>
            <person name="Bluhm B."/>
            <person name="Cannon C."/>
            <person name="Castanera R."/>
            <person name="Culley D."/>
            <person name="Daum C."/>
            <person name="Ezra D."/>
            <person name="Gonzalez J."/>
            <person name="Henrissat B."/>
            <person name="Kuo A."/>
            <person name="Liang C."/>
            <person name="Lipzen A."/>
            <person name="Lutzoni F."/>
            <person name="Magnuson J."/>
            <person name="Mondo S."/>
            <person name="Nolan M."/>
            <person name="Ohm R."/>
            <person name="Pangilinan J."/>
            <person name="Park H.-J."/>
            <person name="Ramirez L."/>
            <person name="Alfaro M."/>
            <person name="Sun H."/>
            <person name="Tritt A."/>
            <person name="Yoshinaga Y."/>
            <person name="Zwiers L.-H."/>
            <person name="Turgeon B."/>
            <person name="Goodwin S."/>
            <person name="Spatafora J."/>
            <person name="Crous P."/>
            <person name="Grigoriev I."/>
        </authorList>
    </citation>
    <scope>NUCLEOTIDE SEQUENCE</scope>
    <source>
        <strain evidence="3">CBS 122681</strain>
    </source>
</reference>
<feature type="coiled-coil region" evidence="1">
    <location>
        <begin position="451"/>
        <end position="478"/>
    </location>
</feature>
<proteinExistence type="predicted"/>
<keyword evidence="1" id="KW-0175">Coiled coil</keyword>
<evidence type="ECO:0000313" key="3">
    <source>
        <dbReference type="EMBL" id="KAF2647767.1"/>
    </source>
</evidence>
<feature type="region of interest" description="Disordered" evidence="2">
    <location>
        <begin position="597"/>
        <end position="622"/>
    </location>
</feature>
<accession>A0A6A6SLC1</accession>
<gene>
    <name evidence="3" type="ORF">K491DRAFT_685248</name>
</gene>
<dbReference type="EMBL" id="MU004584">
    <property type="protein sequence ID" value="KAF2647767.1"/>
    <property type="molecule type" value="Genomic_DNA"/>
</dbReference>
<feature type="compositionally biased region" description="Basic and acidic residues" evidence="2">
    <location>
        <begin position="400"/>
        <end position="409"/>
    </location>
</feature>
<protein>
    <submittedName>
        <fullName evidence="3">Uncharacterized protein</fullName>
    </submittedName>
</protein>
<organism evidence="3 4">
    <name type="scientific">Lophiostoma macrostomum CBS 122681</name>
    <dbReference type="NCBI Taxonomy" id="1314788"/>
    <lineage>
        <taxon>Eukaryota</taxon>
        <taxon>Fungi</taxon>
        <taxon>Dikarya</taxon>
        <taxon>Ascomycota</taxon>
        <taxon>Pezizomycotina</taxon>
        <taxon>Dothideomycetes</taxon>
        <taxon>Pleosporomycetidae</taxon>
        <taxon>Pleosporales</taxon>
        <taxon>Lophiostomataceae</taxon>
        <taxon>Lophiostoma</taxon>
    </lineage>
</organism>
<feature type="compositionally biased region" description="Low complexity" evidence="2">
    <location>
        <begin position="410"/>
        <end position="421"/>
    </location>
</feature>
<evidence type="ECO:0000256" key="2">
    <source>
        <dbReference type="SAM" id="MobiDB-lite"/>
    </source>
</evidence>
<dbReference type="Proteomes" id="UP000799324">
    <property type="component" value="Unassembled WGS sequence"/>
</dbReference>
<evidence type="ECO:0000256" key="1">
    <source>
        <dbReference type="SAM" id="Coils"/>
    </source>
</evidence>
<feature type="region of interest" description="Disordered" evidence="2">
    <location>
        <begin position="1"/>
        <end position="41"/>
    </location>
</feature>
<sequence>MVGQGQRRYSGMPANPNSSGGKPQMSQAPHRSPAGMNRNVQSGRTGIASKATHVAITASFNPSNHQTSLYATSVSQGASESRPMSRYVPLANVQRPIPRLQSSTSNSVPLPDYGDDTNYMEGDGSVHFPNSQAVWQYMGKMMYSMTSSMGSTTIPGTTYGTNEYAKTLQPCESETGSVKTPTVRSTYQENEGHRFLELDGIEPGMILHADDVTAWRFLAVQRYTDNRELVYKKNLIEGGTAGPLFSGKHYDLICGLNPDGTAQVVWFNTHQNTGLKNKSNEVIKVSMNVKMEGNKNYVKQNKRVPDSLTLEVKNDPKWKSRPVSTQVLTLSTISTIQMTTRVVVVGELNAKGKSIFQKAMNAYGLYIGTITSDRGKIDLGEFSFLNAEERVELDQTREAEEYTKLKPSEEPSSPSIAPESAQQVGPTEQLFIIGRLCEKALGGMIDEEGTHEEVAAAYSALQKERENTQRKFEETDDQKQLTRADLQLQLDDMDLKMTRKRLELHNRDQLSKRARAVWEDLEEEYKEVLQKIQSEGQVKFNDSSSATNTVVIAAQPISPPHSSTSTGNGTASLDEVLGGVGMTPATYNQLMSSFGITSTKRVAEDSGSDTEHRDKKARTSTN</sequence>
<keyword evidence="4" id="KW-1185">Reference proteome</keyword>